<dbReference type="EMBL" id="MH029513">
    <property type="protein sequence ID" value="AVQ10154.1"/>
    <property type="molecule type" value="Genomic_DNA"/>
</dbReference>
<name>A0A2R3UA97_9VIRU</name>
<dbReference type="EMBL" id="MH029513">
    <property type="protein sequence ID" value="AVQ10161.1"/>
    <property type="molecule type" value="Genomic_DNA"/>
</dbReference>
<accession>A0A2R3UA97</accession>
<protein>
    <submittedName>
        <fullName evidence="1">DNA pilot protein VP2</fullName>
    </submittedName>
</protein>
<organism evidence="1">
    <name type="scientific">Gokushovirinae environmental samples</name>
    <dbReference type="NCBI Taxonomy" id="1478972"/>
    <lineage>
        <taxon>Viruses</taxon>
        <taxon>Monodnaviria</taxon>
        <taxon>Sangervirae</taxon>
        <taxon>Phixviricota</taxon>
        <taxon>Malgrandaviricetes</taxon>
        <taxon>Petitvirales</taxon>
        <taxon>Microviridae</taxon>
        <taxon>environmental samples</taxon>
    </lineage>
</organism>
<sequence length="295" mass="31995">MLDLLKNVPIVGSIISGAQSAWQVDRASDMADHAMDFTRDQSQAQRDWQENMSNTAYQRQVADMKAAGLNPMLAAMKGGGATTPGGASGSGIAPNVSTPDLMGGAVSAAQVQNISAQTQKTEAETKEITERTKTYPVSIDVMKSQIEGITATIRKTLEEIGLIGQQTETSAAQAQNLKQQTDNMRATLPQIEATIKQLQAQTTLTYADAKLRGLQGNLTEAQWKETNQRIASNLPAVQAAYQKAQEFLLRMEQPRATSRAGMYQTGVGTFTDLIRSFTSLIIPFTSETTTIYNQR</sequence>
<evidence type="ECO:0000313" key="1">
    <source>
        <dbReference type="EMBL" id="AVQ10161.1"/>
    </source>
</evidence>
<reference evidence="1" key="1">
    <citation type="submission" date="2018-03" db="EMBL/GenBank/DDBJ databases">
        <title>Twenty-four Novel Viral Genomes identified from the Dushanzi Mud Volcanic Sediment in Xinjiang, China.</title>
        <authorList>
            <person name="Han L."/>
        </authorList>
    </citation>
    <scope>NUCLEOTIDE SEQUENCE</scope>
</reference>
<proteinExistence type="predicted"/>